<reference evidence="3" key="1">
    <citation type="submission" date="2017-06" db="EMBL/GenBank/DDBJ databases">
        <authorList>
            <person name="Varghese N."/>
            <person name="Submissions S."/>
        </authorList>
    </citation>
    <scope>NUCLEOTIDE SEQUENCE [LARGE SCALE GENOMIC DNA]</scope>
    <source>
        <strain evidence="3">LNB2</strain>
    </source>
</reference>
<evidence type="ECO:0000313" key="2">
    <source>
        <dbReference type="EMBL" id="SNS65080.1"/>
    </source>
</evidence>
<name>A0A239G7K1_9SPHN</name>
<evidence type="ECO:0000256" key="1">
    <source>
        <dbReference type="SAM" id="Phobius"/>
    </source>
</evidence>
<keyword evidence="1" id="KW-0812">Transmembrane</keyword>
<feature type="transmembrane region" description="Helical" evidence="1">
    <location>
        <begin position="67"/>
        <end position="86"/>
    </location>
</feature>
<keyword evidence="1" id="KW-0472">Membrane</keyword>
<dbReference type="AlphaFoldDB" id="A0A239G7K1"/>
<keyword evidence="3" id="KW-1185">Reference proteome</keyword>
<organism evidence="2 3">
    <name type="scientific">Edaphosphingomonas laterariae</name>
    <dbReference type="NCBI Taxonomy" id="861865"/>
    <lineage>
        <taxon>Bacteria</taxon>
        <taxon>Pseudomonadati</taxon>
        <taxon>Pseudomonadota</taxon>
        <taxon>Alphaproteobacteria</taxon>
        <taxon>Sphingomonadales</taxon>
        <taxon>Rhizorhabdaceae</taxon>
        <taxon>Edaphosphingomonas</taxon>
    </lineage>
</organism>
<sequence>MKCVAWLWSFLMLAGIVFAASQGSSLGLWVPRNLLLGMAFSAIVAFPPLWRTGGPLADSGLPGMSRALLALALPAICGLVGTAYGLDAFIHPAIA</sequence>
<evidence type="ECO:0000313" key="3">
    <source>
        <dbReference type="Proteomes" id="UP000198281"/>
    </source>
</evidence>
<feature type="transmembrane region" description="Helical" evidence="1">
    <location>
        <begin position="29"/>
        <end position="46"/>
    </location>
</feature>
<dbReference type="OrthoDB" id="7570287at2"/>
<gene>
    <name evidence="2" type="ORF">SAMN06295912_11167</name>
</gene>
<accession>A0A239G7K1</accession>
<dbReference type="Proteomes" id="UP000198281">
    <property type="component" value="Unassembled WGS sequence"/>
</dbReference>
<protein>
    <submittedName>
        <fullName evidence="2">Uncharacterized protein</fullName>
    </submittedName>
</protein>
<proteinExistence type="predicted"/>
<keyword evidence="1" id="KW-1133">Transmembrane helix</keyword>
<dbReference type="EMBL" id="FZOS01000011">
    <property type="protein sequence ID" value="SNS65080.1"/>
    <property type="molecule type" value="Genomic_DNA"/>
</dbReference>